<evidence type="ECO:0000313" key="3">
    <source>
        <dbReference type="EMBL" id="CAK9155330.1"/>
    </source>
</evidence>
<evidence type="ECO:0000256" key="1">
    <source>
        <dbReference type="SAM" id="MobiDB-lite"/>
    </source>
</evidence>
<evidence type="ECO:0000256" key="2">
    <source>
        <dbReference type="SAM" id="Phobius"/>
    </source>
</evidence>
<comment type="caution">
    <text evidence="3">The sequence shown here is derived from an EMBL/GenBank/DDBJ whole genome shotgun (WGS) entry which is preliminary data.</text>
</comment>
<feature type="region of interest" description="Disordered" evidence="1">
    <location>
        <begin position="1"/>
        <end position="21"/>
    </location>
</feature>
<feature type="non-terminal residue" evidence="3">
    <location>
        <position position="78"/>
    </location>
</feature>
<keyword evidence="4" id="KW-1185">Reference proteome</keyword>
<dbReference type="AlphaFoldDB" id="A0ABC8SDY0"/>
<protein>
    <submittedName>
        <fullName evidence="3">Uncharacterized protein</fullName>
    </submittedName>
</protein>
<reference evidence="3 4" key="1">
    <citation type="submission" date="2024-02" db="EMBL/GenBank/DDBJ databases">
        <authorList>
            <person name="Vignale AGUSTIN F."/>
            <person name="Sosa J E."/>
            <person name="Modenutti C."/>
        </authorList>
    </citation>
    <scope>NUCLEOTIDE SEQUENCE [LARGE SCALE GENOMIC DNA]</scope>
</reference>
<gene>
    <name evidence="3" type="ORF">ILEXP_LOCUS23729</name>
</gene>
<dbReference type="EMBL" id="CAUOFW020002680">
    <property type="protein sequence ID" value="CAK9155330.1"/>
    <property type="molecule type" value="Genomic_DNA"/>
</dbReference>
<keyword evidence="2" id="KW-0472">Membrane</keyword>
<sequence length="78" mass="9030">MIDRRRFTSREGTSSHISTKKPTYKSVLERPRVTDLVRKCACPTIADQIGKLVRDEVVTYFYILLYIALSSGQIFFNK</sequence>
<accession>A0ABC8SDY0</accession>
<keyword evidence="2" id="KW-0812">Transmembrane</keyword>
<feature type="transmembrane region" description="Helical" evidence="2">
    <location>
        <begin position="57"/>
        <end position="76"/>
    </location>
</feature>
<keyword evidence="2" id="KW-1133">Transmembrane helix</keyword>
<evidence type="ECO:0000313" key="4">
    <source>
        <dbReference type="Proteomes" id="UP001642360"/>
    </source>
</evidence>
<proteinExistence type="predicted"/>
<dbReference type="Proteomes" id="UP001642360">
    <property type="component" value="Unassembled WGS sequence"/>
</dbReference>
<name>A0ABC8SDY0_9AQUA</name>
<organism evidence="3 4">
    <name type="scientific">Ilex paraguariensis</name>
    <name type="common">yerba mate</name>
    <dbReference type="NCBI Taxonomy" id="185542"/>
    <lineage>
        <taxon>Eukaryota</taxon>
        <taxon>Viridiplantae</taxon>
        <taxon>Streptophyta</taxon>
        <taxon>Embryophyta</taxon>
        <taxon>Tracheophyta</taxon>
        <taxon>Spermatophyta</taxon>
        <taxon>Magnoliopsida</taxon>
        <taxon>eudicotyledons</taxon>
        <taxon>Gunneridae</taxon>
        <taxon>Pentapetalae</taxon>
        <taxon>asterids</taxon>
        <taxon>campanulids</taxon>
        <taxon>Aquifoliales</taxon>
        <taxon>Aquifoliaceae</taxon>
        <taxon>Ilex</taxon>
    </lineage>
</organism>